<dbReference type="OrthoDB" id="10253869at2759"/>
<dbReference type="AlphaFoldDB" id="A0A8E2EBU6"/>
<keyword evidence="3" id="KW-1185">Reference proteome</keyword>
<name>A0A8E2EBU6_9PEZI</name>
<accession>A0A8E2EBU6</accession>
<dbReference type="InterPro" id="IPR000873">
    <property type="entry name" value="AMP-dep_synth/lig_dom"/>
</dbReference>
<dbReference type="Gene3D" id="3.40.50.12780">
    <property type="entry name" value="N-terminal domain of ligase-like"/>
    <property type="match status" value="1"/>
</dbReference>
<dbReference type="InterPro" id="IPR045851">
    <property type="entry name" value="AMP-bd_C_sf"/>
</dbReference>
<dbReference type="GO" id="GO:0006629">
    <property type="term" value="P:lipid metabolic process"/>
    <property type="evidence" value="ECO:0007669"/>
    <property type="project" value="InterPro"/>
</dbReference>
<dbReference type="InterPro" id="IPR005914">
    <property type="entry name" value="Acac_CoA_synth"/>
</dbReference>
<organism evidence="2 3">
    <name type="scientific">Lepidopterella palustris CBS 459.81</name>
    <dbReference type="NCBI Taxonomy" id="1314670"/>
    <lineage>
        <taxon>Eukaryota</taxon>
        <taxon>Fungi</taxon>
        <taxon>Dikarya</taxon>
        <taxon>Ascomycota</taxon>
        <taxon>Pezizomycotina</taxon>
        <taxon>Dothideomycetes</taxon>
        <taxon>Pleosporomycetidae</taxon>
        <taxon>Mytilinidiales</taxon>
        <taxon>Argynnaceae</taxon>
        <taxon>Lepidopterella</taxon>
    </lineage>
</organism>
<dbReference type="SUPFAM" id="SSF56801">
    <property type="entry name" value="Acetyl-CoA synthetase-like"/>
    <property type="match status" value="1"/>
</dbReference>
<reference evidence="2 3" key="1">
    <citation type="journal article" date="2016" name="Nat. Commun.">
        <title>Ectomycorrhizal ecology is imprinted in the genome of the dominant symbiotic fungus Cenococcum geophilum.</title>
        <authorList>
            <consortium name="DOE Joint Genome Institute"/>
            <person name="Peter M."/>
            <person name="Kohler A."/>
            <person name="Ohm R.A."/>
            <person name="Kuo A."/>
            <person name="Krutzmann J."/>
            <person name="Morin E."/>
            <person name="Arend M."/>
            <person name="Barry K.W."/>
            <person name="Binder M."/>
            <person name="Choi C."/>
            <person name="Clum A."/>
            <person name="Copeland A."/>
            <person name="Grisel N."/>
            <person name="Haridas S."/>
            <person name="Kipfer T."/>
            <person name="LaButti K."/>
            <person name="Lindquist E."/>
            <person name="Lipzen A."/>
            <person name="Maire R."/>
            <person name="Meier B."/>
            <person name="Mihaltcheva S."/>
            <person name="Molinier V."/>
            <person name="Murat C."/>
            <person name="Poggeler S."/>
            <person name="Quandt C.A."/>
            <person name="Sperisen C."/>
            <person name="Tritt A."/>
            <person name="Tisserant E."/>
            <person name="Crous P.W."/>
            <person name="Henrissat B."/>
            <person name="Nehls U."/>
            <person name="Egli S."/>
            <person name="Spatafora J.W."/>
            <person name="Grigoriev I.V."/>
            <person name="Martin F.M."/>
        </authorList>
    </citation>
    <scope>NUCLEOTIDE SEQUENCE [LARGE SCALE GENOMIC DNA]</scope>
    <source>
        <strain evidence="2 3">CBS 459.81</strain>
    </source>
</reference>
<evidence type="ECO:0000259" key="1">
    <source>
        <dbReference type="Pfam" id="PF00501"/>
    </source>
</evidence>
<dbReference type="PANTHER" id="PTHR42921">
    <property type="entry name" value="ACETOACETYL-COA SYNTHETASE"/>
    <property type="match status" value="1"/>
</dbReference>
<gene>
    <name evidence="2" type="ORF">K432DRAFT_404253</name>
</gene>
<sequence>MSQQLPTQPPSLSPVWVPSNTSETNIEKFRSFVNKRRSLEINDYSELHAWSTNPATADHFWHDAFDFLELKPPGSPSPGVVRNVTDNANTLFPPPEFFPETTLNVAEILLRYEDPNAIAIHFAREGVSTIESVTRKNLWDRVERVADAMVSSGIQKGDRVAAIISNSVDAIVICLAALSLGALFSCTASDMGINGIVDRLAQITPKLIFADNGVVYAGKTHALSERIAEWSKILVGKNDNALQNVVVVPYVPVTTAMHKISRGTSWKEFLDRGTGRKLEFTQVPFAHPSFILYSSGTTGNPKCILHSGGGVALKVKIDNQLSNDIRKGDTFFQYTTTSWVMWVLNLVNLSTSATMLLYDGSPFYPDPSVLLRLSTQLNATHFGTSPRYLSELKHRNILPKKLGWNSLRVVTSTGASLASETYNWFYDRGFPSRVQLISMSGGTDIAGCFVGGTPTLPVHAGEIQAKSLGMAIDICDSIAEDAISVEASGRSGELVCILPFPSQPLGFWGDVGNERYRSSYFERYGSSVWCQGDFCERKLDTGGIIMLGRSDGVLNPSGIRFGSSEIYAIVDHIPNIQDSLCVGQQRPRDENETVILFVKMLPGRKLSNSLKRLIKNTIAERLSKRHVPGYIFQVPDIPYTVNGKKCEINVKQMICGRPGAVSATVANPEVIAYYSKFVEVEMVAAEEDAVEARL</sequence>
<dbReference type="Gene3D" id="3.30.300.30">
    <property type="match status" value="1"/>
</dbReference>
<dbReference type="Pfam" id="PF00501">
    <property type="entry name" value="AMP-binding"/>
    <property type="match status" value="1"/>
</dbReference>
<dbReference type="PANTHER" id="PTHR42921:SF4">
    <property type="entry name" value="ACETOACETYL-COA SYNTHASE (AFU_ORTHOLOGUE AFUA_8G04770)"/>
    <property type="match status" value="1"/>
</dbReference>
<proteinExistence type="predicted"/>
<dbReference type="Proteomes" id="UP000250266">
    <property type="component" value="Unassembled WGS sequence"/>
</dbReference>
<dbReference type="InterPro" id="IPR042099">
    <property type="entry name" value="ANL_N_sf"/>
</dbReference>
<dbReference type="PROSITE" id="PS00455">
    <property type="entry name" value="AMP_BINDING"/>
    <property type="match status" value="1"/>
</dbReference>
<feature type="domain" description="AMP-dependent synthetase/ligase" evidence="1">
    <location>
        <begin position="114"/>
        <end position="463"/>
    </location>
</feature>
<dbReference type="InterPro" id="IPR020845">
    <property type="entry name" value="AMP-binding_CS"/>
</dbReference>
<protein>
    <submittedName>
        <fullName evidence="2">Acetoacetyl-synthase</fullName>
    </submittedName>
</protein>
<evidence type="ECO:0000313" key="3">
    <source>
        <dbReference type="Proteomes" id="UP000250266"/>
    </source>
</evidence>
<evidence type="ECO:0000313" key="2">
    <source>
        <dbReference type="EMBL" id="OCK80940.1"/>
    </source>
</evidence>
<dbReference type="NCBIfam" id="TIGR01217">
    <property type="entry name" value="ac_ac_CoA_syn"/>
    <property type="match status" value="1"/>
</dbReference>
<dbReference type="GO" id="GO:0030729">
    <property type="term" value="F:acetoacetate-CoA ligase activity"/>
    <property type="evidence" value="ECO:0007669"/>
    <property type="project" value="InterPro"/>
</dbReference>
<dbReference type="NCBIfam" id="NF002937">
    <property type="entry name" value="PRK03584.1"/>
    <property type="match status" value="1"/>
</dbReference>
<dbReference type="EMBL" id="KV744939">
    <property type="protein sequence ID" value="OCK80940.1"/>
    <property type="molecule type" value="Genomic_DNA"/>
</dbReference>